<evidence type="ECO:0000256" key="2">
    <source>
        <dbReference type="SAM" id="Phobius"/>
    </source>
</evidence>
<keyword evidence="2" id="KW-0472">Membrane</keyword>
<organism evidence="3 4">
    <name type="scientific">Postia placenta MAD-698-R-SB12</name>
    <dbReference type="NCBI Taxonomy" id="670580"/>
    <lineage>
        <taxon>Eukaryota</taxon>
        <taxon>Fungi</taxon>
        <taxon>Dikarya</taxon>
        <taxon>Basidiomycota</taxon>
        <taxon>Agaricomycotina</taxon>
        <taxon>Agaricomycetes</taxon>
        <taxon>Polyporales</taxon>
        <taxon>Adustoporiaceae</taxon>
        <taxon>Rhodonia</taxon>
    </lineage>
</organism>
<dbReference type="AlphaFoldDB" id="A0A1X6MY65"/>
<sequence>MASPKTLLSVPTAAMALGSPSPSSSTSMPSSTGSASSTSSAASSPSSSNETNSSPFSQNGTPALILAFLAIGLFIGGMLAMFGLRRRMAIRGPRRWFTSDPPPEALSAGWAVDLPEIINRRRSARRRQRDVGKKPDLWDVYAARGSTTGPLWRDIKPISAKIVCNERAQTLPSSAIMPLPPGEPGLFSHVSVDPLGFFRRGRSAPEAASATAPPISRWMEIAVAVAMPTPHRPSSEPFDYTLGLAVIPWNRDLTLIEFEDCAEPPS</sequence>
<dbReference type="EMBL" id="KZ110599">
    <property type="protein sequence ID" value="OSX61182.1"/>
    <property type="molecule type" value="Genomic_DNA"/>
</dbReference>
<reference evidence="3 4" key="1">
    <citation type="submission" date="2017-04" db="EMBL/GenBank/DDBJ databases">
        <title>Genome Sequence of the Model Brown-Rot Fungus Postia placenta SB12.</title>
        <authorList>
            <consortium name="DOE Joint Genome Institute"/>
            <person name="Gaskell J."/>
            <person name="Kersten P."/>
            <person name="Larrondo L.F."/>
            <person name="Canessa P."/>
            <person name="Martinez D."/>
            <person name="Hibbett D."/>
            <person name="Schmoll M."/>
            <person name="Kubicek C.P."/>
            <person name="Martinez A.T."/>
            <person name="Yadav J."/>
            <person name="Master E."/>
            <person name="Magnuson J.K."/>
            <person name="James T."/>
            <person name="Yaver D."/>
            <person name="Berka R."/>
            <person name="Labutti K."/>
            <person name="Lipzen A."/>
            <person name="Aerts A."/>
            <person name="Barry K."/>
            <person name="Henrissat B."/>
            <person name="Blanchette R."/>
            <person name="Grigoriev I."/>
            <person name="Cullen D."/>
        </authorList>
    </citation>
    <scope>NUCLEOTIDE SEQUENCE [LARGE SCALE GENOMIC DNA]</scope>
    <source>
        <strain evidence="3 4">MAD-698-R-SB12</strain>
    </source>
</reference>
<dbReference type="Proteomes" id="UP000194127">
    <property type="component" value="Unassembled WGS sequence"/>
</dbReference>
<protein>
    <submittedName>
        <fullName evidence="3">Uncharacterized protein</fullName>
    </submittedName>
</protein>
<evidence type="ECO:0000313" key="4">
    <source>
        <dbReference type="Proteomes" id="UP000194127"/>
    </source>
</evidence>
<dbReference type="RefSeq" id="XP_024337976.1">
    <property type="nucleotide sequence ID" value="XM_024477040.1"/>
</dbReference>
<evidence type="ECO:0000313" key="3">
    <source>
        <dbReference type="EMBL" id="OSX61182.1"/>
    </source>
</evidence>
<keyword evidence="2" id="KW-0812">Transmembrane</keyword>
<keyword evidence="4" id="KW-1185">Reference proteome</keyword>
<name>A0A1X6MY65_9APHY</name>
<feature type="transmembrane region" description="Helical" evidence="2">
    <location>
        <begin position="63"/>
        <end position="84"/>
    </location>
</feature>
<gene>
    <name evidence="3" type="ORF">POSPLADRAFT_1034669</name>
</gene>
<dbReference type="GeneID" id="36321990"/>
<dbReference type="OrthoDB" id="2755869at2759"/>
<accession>A0A1X6MY65</accession>
<keyword evidence="2" id="KW-1133">Transmembrane helix</keyword>
<proteinExistence type="predicted"/>
<feature type="region of interest" description="Disordered" evidence="1">
    <location>
        <begin position="1"/>
        <end position="56"/>
    </location>
</feature>
<feature type="compositionally biased region" description="Low complexity" evidence="1">
    <location>
        <begin position="19"/>
        <end position="56"/>
    </location>
</feature>
<evidence type="ECO:0000256" key="1">
    <source>
        <dbReference type="SAM" id="MobiDB-lite"/>
    </source>
</evidence>